<dbReference type="PANTHER" id="PTHR10534">
    <property type="entry name" value="PYRIDOXAL KINASE"/>
    <property type="match status" value="1"/>
</dbReference>
<evidence type="ECO:0000256" key="2">
    <source>
        <dbReference type="ARBA" id="ARBA00022679"/>
    </source>
</evidence>
<keyword evidence="5" id="KW-0067">ATP-binding</keyword>
<evidence type="ECO:0000313" key="8">
    <source>
        <dbReference type="Proteomes" id="UP001175147"/>
    </source>
</evidence>
<dbReference type="Gene3D" id="3.40.1190.20">
    <property type="match status" value="1"/>
</dbReference>
<name>A0ABT8YYB8_9SPIR</name>
<evidence type="ECO:0000256" key="3">
    <source>
        <dbReference type="ARBA" id="ARBA00022741"/>
    </source>
</evidence>
<accession>A0ABT8YYB8</accession>
<evidence type="ECO:0000313" key="7">
    <source>
        <dbReference type="EMBL" id="MDO7020149.1"/>
    </source>
</evidence>
<keyword evidence="8" id="KW-1185">Reference proteome</keyword>
<comment type="caution">
    <text evidence="7">The sequence shown here is derived from an EMBL/GenBank/DDBJ whole genome shotgun (WGS) entry which is preliminary data.</text>
</comment>
<dbReference type="SUPFAM" id="SSF53613">
    <property type="entry name" value="Ribokinase-like"/>
    <property type="match status" value="1"/>
</dbReference>
<dbReference type="InterPro" id="IPR013749">
    <property type="entry name" value="PM/HMP-P_kinase-1"/>
</dbReference>
<dbReference type="EC" id="2.7.1.35" evidence="1"/>
<gene>
    <name evidence="7" type="ORF">Q5M86_05120</name>
</gene>
<feature type="domain" description="Pyridoxamine kinase/Phosphomethylpyrimidine kinase" evidence="6">
    <location>
        <begin position="70"/>
        <end position="250"/>
    </location>
</feature>
<proteinExistence type="predicted"/>
<dbReference type="Proteomes" id="UP001175147">
    <property type="component" value="Unassembled WGS sequence"/>
</dbReference>
<keyword evidence="3" id="KW-0547">Nucleotide-binding</keyword>
<evidence type="ECO:0000256" key="4">
    <source>
        <dbReference type="ARBA" id="ARBA00022777"/>
    </source>
</evidence>
<organism evidence="7 8">
    <name type="scientific">Brachyspira innocens</name>
    <dbReference type="NCBI Taxonomy" id="13264"/>
    <lineage>
        <taxon>Bacteria</taxon>
        <taxon>Pseudomonadati</taxon>
        <taxon>Spirochaetota</taxon>
        <taxon>Spirochaetia</taxon>
        <taxon>Brachyspirales</taxon>
        <taxon>Brachyspiraceae</taxon>
        <taxon>Brachyspira</taxon>
    </lineage>
</organism>
<reference evidence="7" key="1">
    <citation type="submission" date="2023-07" db="EMBL/GenBank/DDBJ databases">
        <title>Mucosal microbiota of week-old chicken and adult hens.</title>
        <authorList>
            <person name="Volf J."/>
            <person name="Karasova D."/>
            <person name="Crhanova M."/>
            <person name="Faldynova M."/>
            <person name="Prikrylova H."/>
            <person name="Zeman M."/>
            <person name="Babak V."/>
            <person name="Rajova J."/>
            <person name="Rychlik I."/>
        </authorList>
    </citation>
    <scope>NUCLEOTIDE SEQUENCE</scope>
    <source>
        <strain evidence="7">ET902</strain>
    </source>
</reference>
<dbReference type="Pfam" id="PF08543">
    <property type="entry name" value="Phos_pyr_kin"/>
    <property type="match status" value="1"/>
</dbReference>
<protein>
    <recommendedName>
        <fullName evidence="1">pyridoxal kinase</fullName>
        <ecNumber evidence="1">2.7.1.35</ecNumber>
    </recommendedName>
</protein>
<evidence type="ECO:0000256" key="1">
    <source>
        <dbReference type="ARBA" id="ARBA00012104"/>
    </source>
</evidence>
<dbReference type="EMBL" id="JAUPBM010000047">
    <property type="protein sequence ID" value="MDO7020149.1"/>
    <property type="molecule type" value="Genomic_DNA"/>
</dbReference>
<dbReference type="InterPro" id="IPR004625">
    <property type="entry name" value="PyrdxlKinase"/>
</dbReference>
<dbReference type="InterPro" id="IPR029056">
    <property type="entry name" value="Ribokinase-like"/>
</dbReference>
<dbReference type="CDD" id="cd01173">
    <property type="entry name" value="pyridoxal_pyridoxamine_kinase"/>
    <property type="match status" value="1"/>
</dbReference>
<sequence>MKKDFNVLLLNDLCSYGKASLTVNIPVLSYFGIKVSPLISVLLSNHTAFESFCAFDLTDQLEKIIEQLKLRNPKFDAFYVGWISSGKQPDIVIDIIKHFNINTILIDPILGDNGKLYPSMSKEHVVSMKNIIKHADIITPNITELAVLLDKDPSNKYSEDEVKQMAQDISKMGPKTVIVTSVLKDEYVGCLCYDNNNFITSYYPKINIMIPGTGDAFGSSLLGYILKGYSIKEALEKATKFIYKAVELSVKDNDDRLYGISIEKRLHLLDD</sequence>
<dbReference type="NCBIfam" id="NF005491">
    <property type="entry name" value="PRK07105.1"/>
    <property type="match status" value="1"/>
</dbReference>
<evidence type="ECO:0000256" key="5">
    <source>
        <dbReference type="ARBA" id="ARBA00022840"/>
    </source>
</evidence>
<keyword evidence="4 7" id="KW-0418">Kinase</keyword>
<evidence type="ECO:0000259" key="6">
    <source>
        <dbReference type="Pfam" id="PF08543"/>
    </source>
</evidence>
<dbReference type="RefSeq" id="WP_020004389.1">
    <property type="nucleotide sequence ID" value="NZ_JAUPBL010000038.1"/>
</dbReference>
<dbReference type="GO" id="GO:0008478">
    <property type="term" value="F:pyridoxal kinase activity"/>
    <property type="evidence" value="ECO:0007669"/>
    <property type="project" value="UniProtKB-EC"/>
</dbReference>
<keyword evidence="2 7" id="KW-0808">Transferase</keyword>
<dbReference type="PANTHER" id="PTHR10534:SF2">
    <property type="entry name" value="PYRIDOXAL KINASE"/>
    <property type="match status" value="1"/>
</dbReference>